<name>A0A1G4II10_TRYEQ</name>
<feature type="binding site" evidence="6">
    <location>
        <position position="172"/>
    </location>
    <ligand>
        <name>Zn(2+)</name>
        <dbReference type="ChEBI" id="CHEBI:29105"/>
    </ligand>
</feature>
<dbReference type="PANTHER" id="PTHR20855">
    <property type="entry name" value="ADIPOR/PROGESTIN RECEPTOR-RELATED"/>
    <property type="match status" value="1"/>
</dbReference>
<dbReference type="Proteomes" id="UP000195570">
    <property type="component" value="Unassembled WGS sequence"/>
</dbReference>
<keyword evidence="3 8" id="KW-0812">Transmembrane</keyword>
<dbReference type="GO" id="GO:0016020">
    <property type="term" value="C:membrane"/>
    <property type="evidence" value="ECO:0007669"/>
    <property type="project" value="UniProtKB-SubCell"/>
</dbReference>
<proteinExistence type="inferred from homology"/>
<dbReference type="Pfam" id="PF03006">
    <property type="entry name" value="HlyIII"/>
    <property type="match status" value="1"/>
</dbReference>
<evidence type="ECO:0000313" key="10">
    <source>
        <dbReference type="Proteomes" id="UP000195570"/>
    </source>
</evidence>
<feature type="transmembrane region" description="Helical" evidence="8">
    <location>
        <begin position="278"/>
        <end position="299"/>
    </location>
</feature>
<accession>A0A1G4II10</accession>
<dbReference type="PANTHER" id="PTHR20855:SF52">
    <property type="entry name" value="ADIPONECTIN RECEPTOR PROTEIN"/>
    <property type="match status" value="1"/>
</dbReference>
<comment type="similarity">
    <text evidence="2">Belongs to the ADIPOR family.</text>
</comment>
<evidence type="ECO:0000256" key="8">
    <source>
        <dbReference type="SAM" id="Phobius"/>
    </source>
</evidence>
<comment type="caution">
    <text evidence="9">The sequence shown here is derived from an EMBL/GenBank/DDBJ whole genome shotgun (WGS) entry which is preliminary data.</text>
</comment>
<evidence type="ECO:0000256" key="3">
    <source>
        <dbReference type="ARBA" id="ARBA00022692"/>
    </source>
</evidence>
<dbReference type="InterPro" id="IPR004254">
    <property type="entry name" value="AdipoR/HlyIII-related"/>
</dbReference>
<dbReference type="AlphaFoldDB" id="A0A1G4II10"/>
<evidence type="ECO:0000256" key="1">
    <source>
        <dbReference type="ARBA" id="ARBA00004141"/>
    </source>
</evidence>
<feature type="transmembrane region" description="Helical" evidence="8">
    <location>
        <begin position="319"/>
        <end position="342"/>
    </location>
</feature>
<evidence type="ECO:0000256" key="4">
    <source>
        <dbReference type="ARBA" id="ARBA00022989"/>
    </source>
</evidence>
<dbReference type="GO" id="GO:0038023">
    <property type="term" value="F:signaling receptor activity"/>
    <property type="evidence" value="ECO:0007669"/>
    <property type="project" value="TreeGrafter"/>
</dbReference>
<reference evidence="9" key="1">
    <citation type="submission" date="2016-09" db="EMBL/GenBank/DDBJ databases">
        <authorList>
            <person name="Hebert L."/>
            <person name="Moumen B."/>
        </authorList>
    </citation>
    <scope>NUCLEOTIDE SEQUENCE [LARGE SCALE GENOMIC DNA]</scope>
    <source>
        <strain evidence="9">OVI</strain>
    </source>
</reference>
<sequence>MISSRFRGENVSSASTTITTNGGDQSEKTCSSSSSMRATEAPVPYNSNPDLPLYTVDQVPPHLAENLYIHTGYRMNYSAGMCFRSVLALHNETFNVWTHLIGFVIFLIVSFVFSIGVLIPRLTDRPGEGSETGGSSFPDTVSLLGFHWPTLSIFAVYSVSCLMCMLCSAAFHTLIPHNHPVIYRIAHTLDYFGITFLVVGSFLPMCYFCFACKPHLRYIYLIMVSLFGVGGLVGPCFRRWTDPAYMCAKITFYVCMVGSGLLPVFHIYLTLPSSATASVVQGLLLMMGLYGVGVMIYALKVPESLYPGEFDIYLSSHQLWHVFVLCAAVVHFFNCASMYINFDKMALNC</sequence>
<keyword evidence="6" id="KW-0862">Zinc</keyword>
<gene>
    <name evidence="9" type="ORF">TEOVI_000367800</name>
</gene>
<dbReference type="RefSeq" id="XP_067082651.1">
    <property type="nucleotide sequence ID" value="XM_067226550.1"/>
</dbReference>
<feature type="transmembrane region" description="Helical" evidence="8">
    <location>
        <begin position="250"/>
        <end position="271"/>
    </location>
</feature>
<dbReference type="EMBL" id="CZPT02001790">
    <property type="protein sequence ID" value="SCU72102.1"/>
    <property type="molecule type" value="Genomic_DNA"/>
</dbReference>
<dbReference type="GO" id="GO:0046872">
    <property type="term" value="F:metal ion binding"/>
    <property type="evidence" value="ECO:0007669"/>
    <property type="project" value="UniProtKB-KW"/>
</dbReference>
<feature type="binding site" evidence="6">
    <location>
        <position position="317"/>
    </location>
    <ligand>
        <name>Zn(2+)</name>
        <dbReference type="ChEBI" id="CHEBI:29105"/>
    </ligand>
</feature>
<evidence type="ECO:0000256" key="6">
    <source>
        <dbReference type="PIRSR" id="PIRSR604254-1"/>
    </source>
</evidence>
<keyword evidence="4 8" id="KW-1133">Transmembrane helix</keyword>
<feature type="transmembrane region" description="Helical" evidence="8">
    <location>
        <begin position="151"/>
        <end position="171"/>
    </location>
</feature>
<feature type="compositionally biased region" description="Polar residues" evidence="7">
    <location>
        <begin position="10"/>
        <end position="37"/>
    </location>
</feature>
<keyword evidence="5 8" id="KW-0472">Membrane</keyword>
<keyword evidence="6" id="KW-0479">Metal-binding</keyword>
<feature type="region of interest" description="Disordered" evidence="7">
    <location>
        <begin position="1"/>
        <end position="44"/>
    </location>
</feature>
<feature type="transmembrane region" description="Helical" evidence="8">
    <location>
        <begin position="96"/>
        <end position="119"/>
    </location>
</feature>
<feature type="binding site" evidence="6">
    <location>
        <position position="321"/>
    </location>
    <ligand>
        <name>Zn(2+)</name>
        <dbReference type="ChEBI" id="CHEBI:29105"/>
    </ligand>
</feature>
<dbReference type="VEuPathDB" id="TriTrypDB:TEOVI_000367800"/>
<evidence type="ECO:0000256" key="5">
    <source>
        <dbReference type="ARBA" id="ARBA00023136"/>
    </source>
</evidence>
<feature type="transmembrane region" description="Helical" evidence="8">
    <location>
        <begin position="218"/>
        <end position="238"/>
    </location>
</feature>
<evidence type="ECO:0000313" key="9">
    <source>
        <dbReference type="EMBL" id="SCU72102.1"/>
    </source>
</evidence>
<protein>
    <submittedName>
        <fullName evidence="9">Haemolysin-III related, putative</fullName>
    </submittedName>
</protein>
<keyword evidence="10" id="KW-1185">Reference proteome</keyword>
<evidence type="ECO:0000256" key="7">
    <source>
        <dbReference type="SAM" id="MobiDB-lite"/>
    </source>
</evidence>
<feature type="transmembrane region" description="Helical" evidence="8">
    <location>
        <begin position="191"/>
        <end position="211"/>
    </location>
</feature>
<comment type="subcellular location">
    <subcellularLocation>
        <location evidence="1">Membrane</location>
        <topology evidence="1">Multi-pass membrane protein</topology>
    </subcellularLocation>
</comment>
<evidence type="ECO:0000256" key="2">
    <source>
        <dbReference type="ARBA" id="ARBA00007018"/>
    </source>
</evidence>
<organism evidence="9 10">
    <name type="scientific">Trypanosoma equiperdum</name>
    <dbReference type="NCBI Taxonomy" id="5694"/>
    <lineage>
        <taxon>Eukaryota</taxon>
        <taxon>Discoba</taxon>
        <taxon>Euglenozoa</taxon>
        <taxon>Kinetoplastea</taxon>
        <taxon>Metakinetoplastina</taxon>
        <taxon>Trypanosomatida</taxon>
        <taxon>Trypanosomatidae</taxon>
        <taxon>Trypanosoma</taxon>
    </lineage>
</organism>
<dbReference type="GeneID" id="92377618"/>